<dbReference type="InterPro" id="IPR028129">
    <property type="entry name" value="Consortin_C"/>
</dbReference>
<dbReference type="GO" id="GO:0032991">
    <property type="term" value="C:protein-containing complex"/>
    <property type="evidence" value="ECO:0007669"/>
    <property type="project" value="Ensembl"/>
</dbReference>
<evidence type="ECO:0000313" key="6">
    <source>
        <dbReference type="Proteomes" id="UP000233160"/>
    </source>
</evidence>
<dbReference type="InterPro" id="IPR054132">
    <property type="entry name" value="Consortin_N"/>
</dbReference>
<feature type="region of interest" description="Disordered" evidence="1">
    <location>
        <begin position="486"/>
        <end position="515"/>
    </location>
</feature>
<keyword evidence="2" id="KW-0472">Membrane</keyword>
<gene>
    <name evidence="5" type="primary">CNST</name>
</gene>
<dbReference type="Pfam" id="PF15281">
    <property type="entry name" value="Consortin_C"/>
    <property type="match status" value="1"/>
</dbReference>
<evidence type="ECO:0000256" key="1">
    <source>
        <dbReference type="SAM" id="MobiDB-lite"/>
    </source>
</evidence>
<name>A0A2K6EWT1_PROCO</name>
<dbReference type="GO" id="GO:0019902">
    <property type="term" value="F:phosphatase binding"/>
    <property type="evidence" value="ECO:0007669"/>
    <property type="project" value="Ensembl"/>
</dbReference>
<dbReference type="PANTHER" id="PTHR28581:SF1">
    <property type="entry name" value="CONSORTIN"/>
    <property type="match status" value="1"/>
</dbReference>
<feature type="domain" description="Consortin N-terminal" evidence="4">
    <location>
        <begin position="185"/>
        <end position="236"/>
    </location>
</feature>
<protein>
    <submittedName>
        <fullName evidence="5">Consortin, connexin sorting protein</fullName>
    </submittedName>
</protein>
<feature type="region of interest" description="Disordered" evidence="1">
    <location>
        <begin position="301"/>
        <end position="343"/>
    </location>
</feature>
<evidence type="ECO:0000259" key="4">
    <source>
        <dbReference type="Pfam" id="PF22883"/>
    </source>
</evidence>
<dbReference type="GeneID" id="105810408"/>
<sequence>MDDSDTPTYNLQIEPQDGCHPSDSVERNVTHLPSASDENENQFDGDGHEGLTSSDSGMGKPKVFEQDSLNNNESCTLSCEVAASENSENTPCEDPKDGQAFLGMDKKIPGKRSPRSKKGTAKKIPPGLSSGDVAPLMQEKILNAATRGVSDEDAAEVNANDQPDAPKLVLQSLFSLIRGEVEQLDSRALPLCLHQIAESYFQEEDYEKAMKFIQLERLYHEQLLANLSAIQDQWETKWKTVQPHTVMPLRNSEKGFNGEDFERLTKICTTHQDPHLYKHKIAAVEKSLGRKCFTQLIESEDPKERGATAKESESKTCLGTEPSKESQHKEPPGSRPCCNQMDGQADSPILLVTAGKDHMEEPLCSTEGTLELHTQSSGTAGNRSGPDSSENACDGDDSHLQPAQTEACRDVAKIEGIAEDPKVLPSSESVTEPLILPGCDHISPALISEGKNSRPQRKELRLPLQDASEALPTDQLENNELNELLQPDLTDSDGKSPQGQADSEASENVRCENNKISDLSTLLPEVYMAPEEKGDKNDQLNKETEDYLNSLLEGCLKDTEDSLLYEDNQEEDSDLLQDLSPEEASYSLQENLPSDDSSLSLDDLAKRIEIAEVAPAEGLVSILKKRNDTVGAHPAQMQQKPSKRRVRFQEIDDNLDQDEVGSGSCILLILLCIATVFLSVGGTALYCTFGDMESPVCTDFADNVDFYYTKLLQGMAELKHWIYLS</sequence>
<dbReference type="Ensembl" id="ENSPCOT00000016709.1">
    <property type="protein sequence ID" value="ENSPCOP00000006196.1"/>
    <property type="gene ID" value="ENSPCOG00000014228.1"/>
</dbReference>
<dbReference type="GO" id="GO:0005886">
    <property type="term" value="C:plasma membrane"/>
    <property type="evidence" value="ECO:0007669"/>
    <property type="project" value="Ensembl"/>
</dbReference>
<dbReference type="AlphaFoldDB" id="A0A2K6EWT1"/>
<feature type="region of interest" description="Disordered" evidence="1">
    <location>
        <begin position="367"/>
        <end position="402"/>
    </location>
</feature>
<keyword evidence="2" id="KW-1133">Transmembrane helix</keyword>
<feature type="compositionally biased region" description="Basic residues" evidence="1">
    <location>
        <begin position="109"/>
        <end position="121"/>
    </location>
</feature>
<dbReference type="GeneTree" id="ENSGT00390000005861"/>
<feature type="transmembrane region" description="Helical" evidence="2">
    <location>
        <begin position="666"/>
        <end position="686"/>
    </location>
</feature>
<keyword evidence="2" id="KW-0812">Transmembrane</keyword>
<dbReference type="GO" id="GO:0071253">
    <property type="term" value="F:connexin binding"/>
    <property type="evidence" value="ECO:0007669"/>
    <property type="project" value="Ensembl"/>
</dbReference>
<feature type="domain" description="Consortin C-terminal" evidence="3">
    <location>
        <begin position="612"/>
        <end position="722"/>
    </location>
</feature>
<proteinExistence type="predicted"/>
<accession>A0A2K6EWT1</accession>
<evidence type="ECO:0000313" key="5">
    <source>
        <dbReference type="Ensembl" id="ENSPCOP00000006196.1"/>
    </source>
</evidence>
<dbReference type="Proteomes" id="UP000233160">
    <property type="component" value="Unassembled WGS sequence"/>
</dbReference>
<reference evidence="5" key="1">
    <citation type="submission" date="2025-08" db="UniProtKB">
        <authorList>
            <consortium name="Ensembl"/>
        </authorList>
    </citation>
    <scope>IDENTIFICATION</scope>
</reference>
<feature type="region of interest" description="Disordered" evidence="1">
    <location>
        <begin position="81"/>
        <end position="133"/>
    </location>
</feature>
<dbReference type="RefSeq" id="XP_012499854.1">
    <property type="nucleotide sequence ID" value="XM_012644400.1"/>
</dbReference>
<dbReference type="STRING" id="379532.ENSPCOP00000006196"/>
<feature type="compositionally biased region" description="Polar residues" evidence="1">
    <location>
        <begin position="367"/>
        <end position="391"/>
    </location>
</feature>
<feature type="compositionally biased region" description="Polar residues" evidence="1">
    <location>
        <begin position="1"/>
        <end position="13"/>
    </location>
</feature>
<evidence type="ECO:0000256" key="2">
    <source>
        <dbReference type="SAM" id="Phobius"/>
    </source>
</evidence>
<dbReference type="OMA" id="AKFCTTH"/>
<dbReference type="GO" id="GO:0042998">
    <property type="term" value="P:positive regulation of Golgi to plasma membrane protein transport"/>
    <property type="evidence" value="ECO:0007669"/>
    <property type="project" value="Ensembl"/>
</dbReference>
<organism evidence="5 6">
    <name type="scientific">Propithecus coquereli</name>
    <name type="common">Coquerel's sifaka</name>
    <name type="synonym">Propithecus verreauxi coquereli</name>
    <dbReference type="NCBI Taxonomy" id="379532"/>
    <lineage>
        <taxon>Eukaryota</taxon>
        <taxon>Metazoa</taxon>
        <taxon>Chordata</taxon>
        <taxon>Craniata</taxon>
        <taxon>Vertebrata</taxon>
        <taxon>Euteleostomi</taxon>
        <taxon>Mammalia</taxon>
        <taxon>Eutheria</taxon>
        <taxon>Euarchontoglires</taxon>
        <taxon>Primates</taxon>
        <taxon>Strepsirrhini</taxon>
        <taxon>Lemuriformes</taxon>
        <taxon>Indriidae</taxon>
        <taxon>Propithecus</taxon>
    </lineage>
</organism>
<feature type="compositionally biased region" description="Basic and acidic residues" evidence="1">
    <location>
        <begin position="322"/>
        <end position="332"/>
    </location>
</feature>
<feature type="compositionally biased region" description="Basic and acidic residues" evidence="1">
    <location>
        <begin position="301"/>
        <end position="314"/>
    </location>
</feature>
<dbReference type="GO" id="GO:0005802">
    <property type="term" value="C:trans-Golgi network"/>
    <property type="evidence" value="ECO:0007669"/>
    <property type="project" value="Ensembl"/>
</dbReference>
<dbReference type="KEGG" id="pcoq:105810408"/>
<dbReference type="CTD" id="163882"/>
<dbReference type="Pfam" id="PF22883">
    <property type="entry name" value="Consortin_N"/>
    <property type="match status" value="1"/>
</dbReference>
<reference evidence="5" key="2">
    <citation type="submission" date="2025-09" db="UniProtKB">
        <authorList>
            <consortium name="Ensembl"/>
        </authorList>
    </citation>
    <scope>IDENTIFICATION</scope>
</reference>
<keyword evidence="6" id="KW-1185">Reference proteome</keyword>
<dbReference type="InterPro" id="IPR042318">
    <property type="entry name" value="Consortin"/>
</dbReference>
<evidence type="ECO:0000259" key="3">
    <source>
        <dbReference type="Pfam" id="PF15281"/>
    </source>
</evidence>
<dbReference type="PANTHER" id="PTHR28581">
    <property type="entry name" value="CONSORTIN"/>
    <property type="match status" value="1"/>
</dbReference>
<feature type="region of interest" description="Disordered" evidence="1">
    <location>
        <begin position="1"/>
        <end position="69"/>
    </location>
</feature>
<dbReference type="GO" id="GO:0030133">
    <property type="term" value="C:transport vesicle"/>
    <property type="evidence" value="ECO:0007669"/>
    <property type="project" value="Ensembl"/>
</dbReference>
<dbReference type="OrthoDB" id="9894200at2759"/>